<dbReference type="InterPro" id="IPR002139">
    <property type="entry name" value="Ribo/fructo_kinase"/>
</dbReference>
<gene>
    <name evidence="8" type="ORF">BP422_19170</name>
</gene>
<dbReference type="PROSITE" id="PS00584">
    <property type="entry name" value="PFKB_KINASES_2"/>
    <property type="match status" value="1"/>
</dbReference>
<dbReference type="GO" id="GO:0006000">
    <property type="term" value="P:fructose metabolic process"/>
    <property type="evidence" value="ECO:0007669"/>
    <property type="project" value="UniProtKB-ARBA"/>
</dbReference>
<evidence type="ECO:0000256" key="5">
    <source>
        <dbReference type="ARBA" id="ARBA00022840"/>
    </source>
</evidence>
<dbReference type="GO" id="GO:0005524">
    <property type="term" value="F:ATP binding"/>
    <property type="evidence" value="ECO:0007669"/>
    <property type="project" value="UniProtKB-KW"/>
</dbReference>
<dbReference type="CDD" id="cd01167">
    <property type="entry name" value="bac_FRK"/>
    <property type="match status" value="1"/>
</dbReference>
<dbReference type="InterPro" id="IPR011611">
    <property type="entry name" value="PfkB_dom"/>
</dbReference>
<keyword evidence="5" id="KW-0067">ATP-binding</keyword>
<evidence type="ECO:0000256" key="4">
    <source>
        <dbReference type="ARBA" id="ARBA00022777"/>
    </source>
</evidence>
<comment type="similarity">
    <text evidence="1 6">Belongs to the carbohydrate kinase PfkB family.</text>
</comment>
<dbReference type="PRINTS" id="PR00990">
    <property type="entry name" value="RIBOKINASE"/>
</dbReference>
<evidence type="ECO:0000256" key="1">
    <source>
        <dbReference type="ARBA" id="ARBA00010688"/>
    </source>
</evidence>
<dbReference type="InterPro" id="IPR002173">
    <property type="entry name" value="Carboh/pur_kinase_PfkB_CS"/>
</dbReference>
<organism evidence="8 9">
    <name type="scientific">Brevibacillus formosus</name>
    <dbReference type="NCBI Taxonomy" id="54913"/>
    <lineage>
        <taxon>Bacteria</taxon>
        <taxon>Bacillati</taxon>
        <taxon>Bacillota</taxon>
        <taxon>Bacilli</taxon>
        <taxon>Bacillales</taxon>
        <taxon>Paenibacillaceae</taxon>
        <taxon>Brevibacillus</taxon>
    </lineage>
</organism>
<keyword evidence="2 6" id="KW-0808">Transferase</keyword>
<dbReference type="InterPro" id="IPR029056">
    <property type="entry name" value="Ribokinase-like"/>
</dbReference>
<dbReference type="PANTHER" id="PTHR43085:SF1">
    <property type="entry name" value="PSEUDOURIDINE KINASE-RELATED"/>
    <property type="match status" value="1"/>
</dbReference>
<reference evidence="8 9" key="1">
    <citation type="submission" date="2016-11" db="EMBL/GenBank/DDBJ databases">
        <authorList>
            <person name="Jaros S."/>
            <person name="Januszkiewicz K."/>
            <person name="Wedrychowicz H."/>
        </authorList>
    </citation>
    <scope>NUCLEOTIDE SEQUENCE [LARGE SCALE GENOMIC DNA]</scope>
    <source>
        <strain evidence="8 9">NF2</strain>
    </source>
</reference>
<dbReference type="Gene3D" id="3.40.1190.20">
    <property type="match status" value="1"/>
</dbReference>
<evidence type="ECO:0000313" key="8">
    <source>
        <dbReference type="EMBL" id="ASJ55482.1"/>
    </source>
</evidence>
<evidence type="ECO:0000259" key="7">
    <source>
        <dbReference type="Pfam" id="PF00294"/>
    </source>
</evidence>
<dbReference type="Pfam" id="PF00294">
    <property type="entry name" value="PfkB"/>
    <property type="match status" value="1"/>
</dbReference>
<dbReference type="AlphaFoldDB" id="A0A220MKP6"/>
<sequence length="321" mass="34875">MVDVVACGELLIDFTPVQQKEKPGRIAFEQNPGGAPANVLAALSRFGKRTSFIGAVGNDVFGRFLQQTLIGQNIGTEGLVLTEEAPTTLAFVHLDETGDRSFHFYRNPGADIMLREQDVNEALIAQAAIFHFGTLSLTHEPARSATWKAVEYAKKHQRLLSFDPNIRASLWGDLEEAKVMALKGMARADIVKLSEEELAFLVGSGDVVEVTAWMLAQYDLQAVFVTLGDKGCFYRTRNQFGTVDGFQVTAIDTTGAGDAFVGALLYQLFEVGESMLDIPQATLEDMVRFANATGALTTTRSGAIPALPTLSEVKSFMEAAR</sequence>
<dbReference type="Proteomes" id="UP000197781">
    <property type="component" value="Chromosome"/>
</dbReference>
<name>A0A220MKP6_9BACL</name>
<dbReference type="KEGG" id="bfm:BP422_19170"/>
<evidence type="ECO:0000256" key="3">
    <source>
        <dbReference type="ARBA" id="ARBA00022741"/>
    </source>
</evidence>
<evidence type="ECO:0000313" key="9">
    <source>
        <dbReference type="Proteomes" id="UP000197781"/>
    </source>
</evidence>
<evidence type="ECO:0000256" key="2">
    <source>
        <dbReference type="ARBA" id="ARBA00022679"/>
    </source>
</evidence>
<keyword evidence="3" id="KW-0547">Nucleotide-binding</keyword>
<feature type="domain" description="Carbohydrate kinase PfkB" evidence="7">
    <location>
        <begin position="3"/>
        <end position="309"/>
    </location>
</feature>
<dbReference type="GO" id="GO:0008865">
    <property type="term" value="F:fructokinase activity"/>
    <property type="evidence" value="ECO:0007669"/>
    <property type="project" value="UniProtKB-ARBA"/>
</dbReference>
<dbReference type="EMBL" id="CP018145">
    <property type="protein sequence ID" value="ASJ55482.1"/>
    <property type="molecule type" value="Genomic_DNA"/>
</dbReference>
<evidence type="ECO:0000256" key="6">
    <source>
        <dbReference type="RuleBase" id="RU003704"/>
    </source>
</evidence>
<dbReference type="SUPFAM" id="SSF53613">
    <property type="entry name" value="Ribokinase-like"/>
    <property type="match status" value="1"/>
</dbReference>
<proteinExistence type="inferred from homology"/>
<protein>
    <submittedName>
        <fullName evidence="8">Carbohydrate kinase</fullName>
    </submittedName>
</protein>
<dbReference type="PANTHER" id="PTHR43085">
    <property type="entry name" value="HEXOKINASE FAMILY MEMBER"/>
    <property type="match status" value="1"/>
</dbReference>
<dbReference type="RefSeq" id="WP_088909149.1">
    <property type="nucleotide sequence ID" value="NZ_CP018145.1"/>
</dbReference>
<dbReference type="InterPro" id="IPR050306">
    <property type="entry name" value="PfkB_Carbo_kinase"/>
</dbReference>
<accession>A0A220MKP6</accession>
<keyword evidence="4 6" id="KW-0418">Kinase</keyword>